<dbReference type="EMBL" id="JACNYO010000003">
    <property type="protein sequence ID" value="MBC3211407.1"/>
    <property type="molecule type" value="Genomic_DNA"/>
</dbReference>
<proteinExistence type="predicted"/>
<comment type="caution">
    <text evidence="1">The sequence shown here is derived from an EMBL/GenBank/DDBJ whole genome shotgun (WGS) entry which is preliminary data.</text>
</comment>
<dbReference type="AlphaFoldDB" id="A0AAW3WP45"/>
<dbReference type="Proteomes" id="UP000659084">
    <property type="component" value="Unassembled WGS sequence"/>
</dbReference>
<dbReference type="RefSeq" id="WP_179252100.1">
    <property type="nucleotide sequence ID" value="NZ_JACBIV010000004.1"/>
</dbReference>
<evidence type="ECO:0000313" key="1">
    <source>
        <dbReference type="EMBL" id="MBC3211407.1"/>
    </source>
</evidence>
<evidence type="ECO:0000313" key="2">
    <source>
        <dbReference type="Proteomes" id="UP000659084"/>
    </source>
</evidence>
<name>A0AAW3WP45_SERFO</name>
<protein>
    <submittedName>
        <fullName evidence="1">Uncharacterized protein</fullName>
    </submittedName>
</protein>
<sequence length="67" mass="7571">MSREITLEQASEKAMQAETVLALMESYPHQLEDSEVSALATLLRSLIGTTCIWMNEEQAQRRNKACN</sequence>
<reference evidence="1" key="1">
    <citation type="submission" date="2020-08" db="EMBL/GenBank/DDBJ databases">
        <title>Food and environmental bacterial isolates.</title>
        <authorList>
            <person name="Richter L."/>
            <person name="Du Plessis E.M."/>
            <person name="Duvenage S."/>
            <person name="Allam M."/>
            <person name="Korsten L."/>
        </authorList>
    </citation>
    <scope>NUCLEOTIDE SEQUENCE</scope>
    <source>
        <strain evidence="1">UPMP2127</strain>
    </source>
</reference>
<gene>
    <name evidence="1" type="ORF">H8J20_04570</name>
</gene>
<accession>A0AAW3WP45</accession>
<organism evidence="1 2">
    <name type="scientific">Serratia fonticola</name>
    <dbReference type="NCBI Taxonomy" id="47917"/>
    <lineage>
        <taxon>Bacteria</taxon>
        <taxon>Pseudomonadati</taxon>
        <taxon>Pseudomonadota</taxon>
        <taxon>Gammaproteobacteria</taxon>
        <taxon>Enterobacterales</taxon>
        <taxon>Yersiniaceae</taxon>
        <taxon>Serratia</taxon>
    </lineage>
</organism>